<reference evidence="8" key="1">
    <citation type="submission" date="2016-05" db="EMBL/GenBank/DDBJ databases">
        <authorList>
            <person name="Lavstsen T."/>
            <person name="Jespersen J.S."/>
        </authorList>
    </citation>
    <scope>NUCLEOTIDE SEQUENCE [LARGE SCALE GENOMIC DNA]</scope>
</reference>
<evidence type="ECO:0000256" key="3">
    <source>
        <dbReference type="ARBA" id="ARBA00022478"/>
    </source>
</evidence>
<dbReference type="GO" id="GO:0006384">
    <property type="term" value="P:transcription initiation at RNA polymerase III promoter"/>
    <property type="evidence" value="ECO:0007669"/>
    <property type="project" value="TreeGrafter"/>
</dbReference>
<dbReference type="GO" id="GO:0005666">
    <property type="term" value="C:RNA polymerase III complex"/>
    <property type="evidence" value="ECO:0007669"/>
    <property type="project" value="TreeGrafter"/>
</dbReference>
<evidence type="ECO:0000313" key="11">
    <source>
        <dbReference type="Proteomes" id="UP000078555"/>
    </source>
</evidence>
<dbReference type="Proteomes" id="UP000078555">
    <property type="component" value="Unassembled WGS sequence"/>
</dbReference>
<dbReference type="Gene3D" id="3.30.1490.120">
    <property type="entry name" value="RNA polymerase Rpb7-like, N-terminal domain"/>
    <property type="match status" value="1"/>
</dbReference>
<evidence type="ECO:0000256" key="1">
    <source>
        <dbReference type="ARBA" id="ARBA00004123"/>
    </source>
</evidence>
<dbReference type="EMBL" id="FLRD01000074">
    <property type="protein sequence ID" value="SBT34828.1"/>
    <property type="molecule type" value="Genomic_DNA"/>
</dbReference>
<dbReference type="AlphaFoldDB" id="A0A1A8YTG7"/>
<keyword evidence="4" id="KW-0804">Transcription</keyword>
<name>A0A1A8YTG7_PLAOA</name>
<evidence type="ECO:0000313" key="10">
    <source>
        <dbReference type="Proteomes" id="UP000078550"/>
    </source>
</evidence>
<proteinExistence type="inferred from homology"/>
<dbReference type="InterPro" id="IPR045113">
    <property type="entry name" value="Rpb7-like"/>
</dbReference>
<evidence type="ECO:0000259" key="6">
    <source>
        <dbReference type="Pfam" id="PF03876"/>
    </source>
</evidence>
<gene>
    <name evidence="8" type="ORF">POVWA1_024290</name>
    <name evidence="9" type="ORF">POVWA2_024170</name>
</gene>
<dbReference type="Pfam" id="PF08292">
    <property type="entry name" value="RNA_pol_Rbc25"/>
    <property type="match status" value="1"/>
</dbReference>
<dbReference type="SUPFAM" id="SSF88798">
    <property type="entry name" value="N-terminal, heterodimerisation domain of RBP7 (RpoE)"/>
    <property type="match status" value="1"/>
</dbReference>
<dbReference type="PANTHER" id="PTHR12709">
    <property type="entry name" value="DNA-DIRECTED RNA POLYMERASE II, III"/>
    <property type="match status" value="1"/>
</dbReference>
<evidence type="ECO:0000259" key="7">
    <source>
        <dbReference type="Pfam" id="PF08292"/>
    </source>
</evidence>
<evidence type="ECO:0000313" key="8">
    <source>
        <dbReference type="EMBL" id="SBT34828.1"/>
    </source>
</evidence>
<dbReference type="InterPro" id="IPR005576">
    <property type="entry name" value="Rpb7-like_N"/>
</dbReference>
<dbReference type="SUPFAM" id="SSF50249">
    <property type="entry name" value="Nucleic acid-binding proteins"/>
    <property type="match status" value="1"/>
</dbReference>
<dbReference type="PANTHER" id="PTHR12709:SF1">
    <property type="entry name" value="DNA-DIRECTED RNA POLYMERASE III SUBUNIT RPC8"/>
    <property type="match status" value="1"/>
</dbReference>
<dbReference type="InterPro" id="IPR012340">
    <property type="entry name" value="NA-bd_OB-fold"/>
</dbReference>
<dbReference type="CDD" id="cd04330">
    <property type="entry name" value="RNAP_III_Rpc25_N"/>
    <property type="match status" value="1"/>
</dbReference>
<reference evidence="10 11" key="2">
    <citation type="submission" date="2016-05" db="EMBL/GenBank/DDBJ databases">
        <authorList>
            <person name="Naeem Raeece"/>
        </authorList>
    </citation>
    <scope>NUCLEOTIDE SEQUENCE [LARGE SCALE GENOMIC DNA]</scope>
</reference>
<keyword evidence="3" id="KW-0240">DNA-directed RNA polymerase</keyword>
<dbReference type="InterPro" id="IPR036898">
    <property type="entry name" value="RNA_pol_Rpb7-like_N_sf"/>
</dbReference>
<evidence type="ECO:0000256" key="5">
    <source>
        <dbReference type="ARBA" id="ARBA00023242"/>
    </source>
</evidence>
<protein>
    <submittedName>
        <fullName evidence="8">RNA polymerase subunit, putative</fullName>
    </submittedName>
</protein>
<evidence type="ECO:0000313" key="9">
    <source>
        <dbReference type="EMBL" id="SBT35258.1"/>
    </source>
</evidence>
<dbReference type="Pfam" id="PF03876">
    <property type="entry name" value="SHS2_Rpb7-N"/>
    <property type="match status" value="1"/>
</dbReference>
<evidence type="ECO:0000256" key="2">
    <source>
        <dbReference type="ARBA" id="ARBA00009307"/>
    </source>
</evidence>
<keyword evidence="5" id="KW-0539">Nucleus</keyword>
<evidence type="ECO:0000256" key="4">
    <source>
        <dbReference type="ARBA" id="ARBA00023163"/>
    </source>
</evidence>
<dbReference type="InterPro" id="IPR013238">
    <property type="entry name" value="RNA_pol_III_Rbc25"/>
</dbReference>
<comment type="subcellular location">
    <subcellularLocation>
        <location evidence="1">Nucleus</location>
    </subcellularLocation>
</comment>
<feature type="domain" description="RNA polymerase III subunit Rpc25" evidence="7">
    <location>
        <begin position="83"/>
        <end position="163"/>
    </location>
</feature>
<sequence length="243" mass="28463">MFSLFRIEDIINIEAHFRDDEIKGVIEFLLRAKYIDKVLHNVGFCVGLYDILEVKNKEILKGTGEIRFKVIFRLVFFQPFENEIVEGFVKSSDSNGIIISLGFFENIRVNCANLKEPKEFDSEKREWYWTYEGIKFFYTKNELIRVRILDTYFSDPNEANKEEAVPSMSITFIFVSILVNILQFLKYRPQVVDTMVENNQVIEPKRGKETIWQRTCATLQFFLTLRNSIKADSEGGRGNLLHA</sequence>
<dbReference type="Proteomes" id="UP000078550">
    <property type="component" value="Unassembled WGS sequence"/>
</dbReference>
<organism evidence="8 11">
    <name type="scientific">Plasmodium ovale wallikeri</name>
    <dbReference type="NCBI Taxonomy" id="864142"/>
    <lineage>
        <taxon>Eukaryota</taxon>
        <taxon>Sar</taxon>
        <taxon>Alveolata</taxon>
        <taxon>Apicomplexa</taxon>
        <taxon>Aconoidasida</taxon>
        <taxon>Haemosporida</taxon>
        <taxon>Plasmodiidae</taxon>
        <taxon>Plasmodium</taxon>
        <taxon>Plasmodium (Plasmodium)</taxon>
    </lineage>
</organism>
<dbReference type="Gene3D" id="2.40.50.140">
    <property type="entry name" value="Nucleic acid-binding proteins"/>
    <property type="match status" value="1"/>
</dbReference>
<comment type="similarity">
    <text evidence="2">Belongs to the eukaryotic RPB7/RPC8 RNA polymerase subunit family.</text>
</comment>
<keyword evidence="11" id="KW-1185">Reference proteome</keyword>
<feature type="domain" description="RNA polymerase Rpb7-like N-terminal" evidence="6">
    <location>
        <begin position="8"/>
        <end position="64"/>
    </location>
</feature>
<accession>A0A1A8YTG7</accession>
<dbReference type="EMBL" id="FLRE01000095">
    <property type="protein sequence ID" value="SBT35258.1"/>
    <property type="molecule type" value="Genomic_DNA"/>
</dbReference>